<keyword evidence="9 15" id="KW-0012">Acyltransferase</keyword>
<dbReference type="InterPro" id="IPR000872">
    <property type="entry name" value="Tafazzin"/>
</dbReference>
<evidence type="ECO:0000256" key="9">
    <source>
        <dbReference type="ARBA" id="ARBA00023315"/>
    </source>
</evidence>
<evidence type="ECO:0000256" key="8">
    <source>
        <dbReference type="ARBA" id="ARBA00023136"/>
    </source>
</evidence>
<dbReference type="GO" id="GO:0005741">
    <property type="term" value="C:mitochondrial outer membrane"/>
    <property type="evidence" value="ECO:0007669"/>
    <property type="project" value="UniProtKB-SubCell"/>
</dbReference>
<evidence type="ECO:0000256" key="7">
    <source>
        <dbReference type="ARBA" id="ARBA00023128"/>
    </source>
</evidence>
<dbReference type="STRING" id="1116229.S3CUR4"/>
<protein>
    <recommendedName>
        <fullName evidence="12">Tafazzin family protein</fullName>
    </recommendedName>
</protein>
<dbReference type="OMA" id="IMRYFKW"/>
<dbReference type="OrthoDB" id="193467at2759"/>
<dbReference type="GeneID" id="19468892"/>
<keyword evidence="8" id="KW-0472">Membrane</keyword>
<dbReference type="HOGENOM" id="CLU_046747_1_0_1"/>
<gene>
    <name evidence="15" type="ORF">GLAREA_09845</name>
</gene>
<dbReference type="SMART" id="SM00563">
    <property type="entry name" value="PlsC"/>
    <property type="match status" value="1"/>
</dbReference>
<feature type="region of interest" description="Disordered" evidence="13">
    <location>
        <begin position="371"/>
        <end position="390"/>
    </location>
</feature>
<evidence type="ECO:0000256" key="4">
    <source>
        <dbReference type="ARBA" id="ARBA00022787"/>
    </source>
</evidence>
<dbReference type="InterPro" id="IPR002123">
    <property type="entry name" value="Plipid/glycerol_acylTrfase"/>
</dbReference>
<dbReference type="RefSeq" id="XP_008084632.1">
    <property type="nucleotide sequence ID" value="XM_008086441.1"/>
</dbReference>
<comment type="similarity">
    <text evidence="2 12">Belongs to the taffazin family.</text>
</comment>
<keyword evidence="6" id="KW-0443">Lipid metabolism</keyword>
<dbReference type="PRINTS" id="PR00979">
    <property type="entry name" value="TAFAZZIN"/>
</dbReference>
<dbReference type="GO" id="GO:0005743">
    <property type="term" value="C:mitochondrial inner membrane"/>
    <property type="evidence" value="ECO:0007669"/>
    <property type="project" value="UniProtKB-SubCell"/>
</dbReference>
<dbReference type="SUPFAM" id="SSF69593">
    <property type="entry name" value="Glycerol-3-phosphate (1)-acyltransferase"/>
    <property type="match status" value="1"/>
</dbReference>
<keyword evidence="7" id="KW-0496">Mitochondrion</keyword>
<evidence type="ECO:0000256" key="6">
    <source>
        <dbReference type="ARBA" id="ARBA00023098"/>
    </source>
</evidence>
<dbReference type="CDD" id="cd07989">
    <property type="entry name" value="LPLAT_AGPAT-like"/>
    <property type="match status" value="1"/>
</dbReference>
<organism evidence="15 16">
    <name type="scientific">Glarea lozoyensis (strain ATCC 20868 / MF5171)</name>
    <dbReference type="NCBI Taxonomy" id="1116229"/>
    <lineage>
        <taxon>Eukaryota</taxon>
        <taxon>Fungi</taxon>
        <taxon>Dikarya</taxon>
        <taxon>Ascomycota</taxon>
        <taxon>Pezizomycotina</taxon>
        <taxon>Leotiomycetes</taxon>
        <taxon>Helotiales</taxon>
        <taxon>Helotiaceae</taxon>
        <taxon>Glarea</taxon>
    </lineage>
</organism>
<reference evidence="15 16" key="1">
    <citation type="journal article" date="2013" name="BMC Genomics">
        <title>Genomics-driven discovery of the pneumocandin biosynthetic gene cluster in the fungus Glarea lozoyensis.</title>
        <authorList>
            <person name="Chen L."/>
            <person name="Yue Q."/>
            <person name="Zhang X."/>
            <person name="Xiang M."/>
            <person name="Wang C."/>
            <person name="Li S."/>
            <person name="Che Y."/>
            <person name="Ortiz-Lopez F.J."/>
            <person name="Bills G.F."/>
            <person name="Liu X."/>
            <person name="An Z."/>
        </authorList>
    </citation>
    <scope>NUCLEOTIDE SEQUENCE [LARGE SCALE GENOMIC DNA]</scope>
    <source>
        <strain evidence="16">ATCC 20868 / MF5171</strain>
    </source>
</reference>
<keyword evidence="3 15" id="KW-0808">Transferase</keyword>
<name>S3CUR4_GLAL2</name>
<dbReference type="GO" id="GO:0035965">
    <property type="term" value="P:cardiolipin acyl-chain remodeling"/>
    <property type="evidence" value="ECO:0007669"/>
    <property type="project" value="EnsemblFungi"/>
</dbReference>
<dbReference type="GO" id="GO:0047184">
    <property type="term" value="F:1-acylglycerophosphocholine O-acyltransferase activity"/>
    <property type="evidence" value="ECO:0007669"/>
    <property type="project" value="EnsemblFungi"/>
</dbReference>
<comment type="subcellular location">
    <subcellularLocation>
        <location evidence="1">Mitochondrion inner membrane</location>
        <topology evidence="1">Peripheral membrane protein</topology>
        <orientation evidence="1">Intermembrane side</orientation>
    </subcellularLocation>
    <subcellularLocation>
        <location evidence="10">Mitochondrion outer membrane</location>
        <topology evidence="10">Peripheral membrane protein</topology>
        <orientation evidence="10">Intermembrane side</orientation>
    </subcellularLocation>
</comment>
<dbReference type="AlphaFoldDB" id="S3CUR4"/>
<comment type="catalytic activity">
    <reaction evidence="11">
        <text>1'-[1,2-diacyl-sn-glycero-3-phospho],3'-[1-acyl-sn-glycero-3-phospho]-glycerol + a 1,2-diacyl-sn-glycero-3-phosphocholine = a cardiolipin + a 1-acyl-sn-glycero-3-phosphocholine</text>
        <dbReference type="Rhea" id="RHEA:33731"/>
        <dbReference type="ChEBI" id="CHEBI:57643"/>
        <dbReference type="ChEBI" id="CHEBI:58168"/>
        <dbReference type="ChEBI" id="CHEBI:62237"/>
        <dbReference type="ChEBI" id="CHEBI:64743"/>
    </reaction>
    <physiologicalReaction direction="left-to-right" evidence="11">
        <dbReference type="Rhea" id="RHEA:33732"/>
    </physiologicalReaction>
    <physiologicalReaction direction="right-to-left" evidence="11">
        <dbReference type="Rhea" id="RHEA:33733"/>
    </physiologicalReaction>
</comment>
<evidence type="ECO:0000313" key="16">
    <source>
        <dbReference type="Proteomes" id="UP000016922"/>
    </source>
</evidence>
<dbReference type="KEGG" id="glz:GLAREA_09845"/>
<proteinExistence type="inferred from homology"/>
<keyword evidence="4" id="KW-1000">Mitochondrion outer membrane</keyword>
<evidence type="ECO:0000256" key="12">
    <source>
        <dbReference type="RuleBase" id="RU365062"/>
    </source>
</evidence>
<dbReference type="GO" id="GO:0008654">
    <property type="term" value="P:phospholipid biosynthetic process"/>
    <property type="evidence" value="ECO:0007669"/>
    <property type="project" value="EnsemblFungi"/>
</dbReference>
<evidence type="ECO:0000256" key="1">
    <source>
        <dbReference type="ARBA" id="ARBA00004137"/>
    </source>
</evidence>
<accession>S3CUR4</accession>
<evidence type="ECO:0000259" key="14">
    <source>
        <dbReference type="SMART" id="SM00563"/>
    </source>
</evidence>
<evidence type="ECO:0000256" key="3">
    <source>
        <dbReference type="ARBA" id="ARBA00022679"/>
    </source>
</evidence>
<dbReference type="GO" id="GO:0097250">
    <property type="term" value="P:mitochondrial respirasome assembly"/>
    <property type="evidence" value="ECO:0007669"/>
    <property type="project" value="EnsemblFungi"/>
</dbReference>
<dbReference type="GO" id="GO:0042773">
    <property type="term" value="P:ATP synthesis coupled electron transport"/>
    <property type="evidence" value="ECO:0007669"/>
    <property type="project" value="EnsemblFungi"/>
</dbReference>
<dbReference type="GO" id="GO:0007007">
    <property type="term" value="P:inner mitochondrial membrane organization"/>
    <property type="evidence" value="ECO:0007669"/>
    <property type="project" value="EnsemblFungi"/>
</dbReference>
<dbReference type="PANTHER" id="PTHR12497">
    <property type="entry name" value="TAZ PROTEIN TAFAZZIN"/>
    <property type="match status" value="1"/>
</dbReference>
<evidence type="ECO:0000256" key="5">
    <source>
        <dbReference type="ARBA" id="ARBA00022792"/>
    </source>
</evidence>
<dbReference type="EMBL" id="KE145368">
    <property type="protein sequence ID" value="EPE28724.1"/>
    <property type="molecule type" value="Genomic_DNA"/>
</dbReference>
<keyword evidence="16" id="KW-1185">Reference proteome</keyword>
<evidence type="ECO:0000256" key="13">
    <source>
        <dbReference type="SAM" id="MobiDB-lite"/>
    </source>
</evidence>
<evidence type="ECO:0000313" key="15">
    <source>
        <dbReference type="EMBL" id="EPE28724.1"/>
    </source>
</evidence>
<keyword evidence="5" id="KW-0999">Mitochondrion inner membrane</keyword>
<evidence type="ECO:0000256" key="2">
    <source>
        <dbReference type="ARBA" id="ARBA00010524"/>
    </source>
</evidence>
<dbReference type="Proteomes" id="UP000016922">
    <property type="component" value="Unassembled WGS sequence"/>
</dbReference>
<dbReference type="PANTHER" id="PTHR12497:SF0">
    <property type="entry name" value="TAFAZZIN"/>
    <property type="match status" value="1"/>
</dbReference>
<feature type="domain" description="Phospholipid/glycerol acyltransferase" evidence="14">
    <location>
        <begin position="70"/>
        <end position="256"/>
    </location>
</feature>
<evidence type="ECO:0000256" key="10">
    <source>
        <dbReference type="ARBA" id="ARBA00024323"/>
    </source>
</evidence>
<evidence type="ECO:0000256" key="11">
    <source>
        <dbReference type="ARBA" id="ARBA00047906"/>
    </source>
</evidence>
<sequence>MPVEKAITSPPPPSSPTLPWRATSTVVMGMTAVISRAFLYGLNKTETIGLDRFLEILDARKDVQNRERGLITVSNHVSVVDDPLVWGVLPIRYALNPSNHRWSLGSYDICFTNKILSKFFTLGQVLPTHRSQHSSFGGLFQPTITQSIRLLSSPPFPKTYSAVPSSRPSTVSESTPLLADDPFSSGSLTYSTNGTDSFPAPSAYEANRHAWVHIFPEGRIHQHPKKSLRYFKWGISRLILESEPLPDIVPMFIDGNQDIMHESREFPRFLPRIGKNVRVAFGEKVDGEKVFGELRAKWKNLVQLQKEALIKKGALMDMEMGDLTEGLKHSKEAQALREEVTLRIRKEVLKVRASLGLPDEDPKQGLVETWIEEGPKRTGQMDDGSFVGET</sequence>
<dbReference type="eggNOG" id="KOG2847">
    <property type="taxonomic scope" value="Eukaryota"/>
</dbReference>